<dbReference type="Proteomes" id="UP000809829">
    <property type="component" value="Unassembled WGS sequence"/>
</dbReference>
<dbReference type="InterPro" id="IPR000305">
    <property type="entry name" value="GIY-YIG_endonuc"/>
</dbReference>
<proteinExistence type="inferred from homology"/>
<evidence type="ECO:0000313" key="3">
    <source>
        <dbReference type="EMBL" id="MBM7704930.1"/>
    </source>
</evidence>
<keyword evidence="4" id="KW-1185">Reference proteome</keyword>
<dbReference type="PROSITE" id="PS50164">
    <property type="entry name" value="GIY_YIG"/>
    <property type="match status" value="1"/>
</dbReference>
<protein>
    <submittedName>
        <fullName evidence="3">Endonuclease</fullName>
    </submittedName>
</protein>
<keyword evidence="3" id="KW-0255">Endonuclease</keyword>
<evidence type="ECO:0000313" key="4">
    <source>
        <dbReference type="Proteomes" id="UP000809829"/>
    </source>
</evidence>
<dbReference type="Gene3D" id="3.40.1440.10">
    <property type="entry name" value="GIY-YIG endonuclease"/>
    <property type="match status" value="1"/>
</dbReference>
<sequence length="95" mass="11328">MEKNSHYFYVVECKDGSFYAGYTIDIEKRLHAHNEGKGAKYTRARKPVLLLIAKEYSTKREAMQMEYQFKQLTRVQKEKFILKERENKYAAAKKL</sequence>
<evidence type="ECO:0000256" key="1">
    <source>
        <dbReference type="ARBA" id="ARBA00007435"/>
    </source>
</evidence>
<dbReference type="RefSeq" id="WP_205188922.1">
    <property type="nucleotide sequence ID" value="NZ_JAFBFC010000010.1"/>
</dbReference>
<keyword evidence="3" id="KW-0378">Hydrolase</keyword>
<reference evidence="3 4" key="1">
    <citation type="submission" date="2021-01" db="EMBL/GenBank/DDBJ databases">
        <title>Genomic Encyclopedia of Type Strains, Phase IV (KMG-IV): sequencing the most valuable type-strain genomes for metagenomic binning, comparative biology and taxonomic classification.</title>
        <authorList>
            <person name="Goeker M."/>
        </authorList>
    </citation>
    <scope>NUCLEOTIDE SEQUENCE [LARGE SCALE GENOMIC DNA]</scope>
    <source>
        <strain evidence="3 4">DSM 104297</strain>
    </source>
</reference>
<dbReference type="SMART" id="SM00465">
    <property type="entry name" value="GIYc"/>
    <property type="match status" value="1"/>
</dbReference>
<dbReference type="CDD" id="cd10456">
    <property type="entry name" value="GIY-YIG_UPF0213"/>
    <property type="match status" value="1"/>
</dbReference>
<dbReference type="GO" id="GO:0004519">
    <property type="term" value="F:endonuclease activity"/>
    <property type="evidence" value="ECO:0007669"/>
    <property type="project" value="UniProtKB-KW"/>
</dbReference>
<dbReference type="PANTHER" id="PTHR34477:SF1">
    <property type="entry name" value="UPF0213 PROTEIN YHBQ"/>
    <property type="match status" value="1"/>
</dbReference>
<accession>A0ABS2QZR3</accession>
<dbReference type="SUPFAM" id="SSF82771">
    <property type="entry name" value="GIY-YIG endonuclease"/>
    <property type="match status" value="1"/>
</dbReference>
<name>A0ABS2QZR3_9BACI</name>
<dbReference type="InterPro" id="IPR050190">
    <property type="entry name" value="UPF0213_domain"/>
</dbReference>
<dbReference type="InterPro" id="IPR035901">
    <property type="entry name" value="GIY-YIG_endonuc_sf"/>
</dbReference>
<keyword evidence="3" id="KW-0540">Nuclease</keyword>
<comment type="similarity">
    <text evidence="1">Belongs to the UPF0213 family.</text>
</comment>
<comment type="caution">
    <text evidence="3">The sequence shown here is derived from an EMBL/GenBank/DDBJ whole genome shotgun (WGS) entry which is preliminary data.</text>
</comment>
<dbReference type="PANTHER" id="PTHR34477">
    <property type="entry name" value="UPF0213 PROTEIN YHBQ"/>
    <property type="match status" value="1"/>
</dbReference>
<dbReference type="EMBL" id="JAFBFC010000010">
    <property type="protein sequence ID" value="MBM7704930.1"/>
    <property type="molecule type" value="Genomic_DNA"/>
</dbReference>
<dbReference type="Pfam" id="PF01541">
    <property type="entry name" value="GIY-YIG"/>
    <property type="match status" value="1"/>
</dbReference>
<feature type="domain" description="GIY-YIG" evidence="2">
    <location>
        <begin position="4"/>
        <end position="79"/>
    </location>
</feature>
<organism evidence="3 4">
    <name type="scientific">Priestia iocasae</name>
    <dbReference type="NCBI Taxonomy" id="2291674"/>
    <lineage>
        <taxon>Bacteria</taxon>
        <taxon>Bacillati</taxon>
        <taxon>Bacillota</taxon>
        <taxon>Bacilli</taxon>
        <taxon>Bacillales</taxon>
        <taxon>Bacillaceae</taxon>
        <taxon>Priestia</taxon>
    </lineage>
</organism>
<evidence type="ECO:0000259" key="2">
    <source>
        <dbReference type="PROSITE" id="PS50164"/>
    </source>
</evidence>
<gene>
    <name evidence="3" type="ORF">JOC83_003811</name>
</gene>